<dbReference type="RefSeq" id="WP_183417993.1">
    <property type="nucleotide sequence ID" value="NZ_JACHXY010000001.1"/>
</dbReference>
<protein>
    <submittedName>
        <fullName evidence="2">DNA-binding transcriptional ArsR family regulator</fullName>
    </submittedName>
</protein>
<dbReference type="EMBL" id="JACHXY010000001">
    <property type="protein sequence ID" value="MBB3156440.1"/>
    <property type="molecule type" value="Genomic_DNA"/>
</dbReference>
<accession>A0A7W5CEX3</accession>
<dbReference type="GO" id="GO:0003700">
    <property type="term" value="F:DNA-binding transcription factor activity"/>
    <property type="evidence" value="ECO:0007669"/>
    <property type="project" value="InterPro"/>
</dbReference>
<evidence type="ECO:0000313" key="3">
    <source>
        <dbReference type="Proteomes" id="UP000543579"/>
    </source>
</evidence>
<evidence type="ECO:0000313" key="2">
    <source>
        <dbReference type="EMBL" id="MBB3156440.1"/>
    </source>
</evidence>
<name>A0A7W5CEX3_9MICO</name>
<organism evidence="2 3">
    <name type="scientific">Microbacterium proteolyticum</name>
    <dbReference type="NCBI Taxonomy" id="1572644"/>
    <lineage>
        <taxon>Bacteria</taxon>
        <taxon>Bacillati</taxon>
        <taxon>Actinomycetota</taxon>
        <taxon>Actinomycetes</taxon>
        <taxon>Micrococcales</taxon>
        <taxon>Microbacteriaceae</taxon>
        <taxon>Microbacterium</taxon>
    </lineage>
</organism>
<evidence type="ECO:0000259" key="1">
    <source>
        <dbReference type="SMART" id="SM00418"/>
    </source>
</evidence>
<dbReference type="InterPro" id="IPR036388">
    <property type="entry name" value="WH-like_DNA-bd_sf"/>
</dbReference>
<proteinExistence type="predicted"/>
<sequence>MTSDIPERRVIPTSEVLAALAVPSRLAILSHLLSVGAQTATLCADAVGLTASNCSWHLRELSRFGLVERAADDDGDARKRPWRATITGIDLDAGGGPGDDLARAAVRSAWFADTDARFADFLRHESTLPTAWREAAVINDYAVLVTADELTAIGTRIDEIIRPYIRAIRAETPEGGAVASVSIRGIVDPRFIDGAT</sequence>
<dbReference type="Pfam" id="PF12840">
    <property type="entry name" value="HTH_20"/>
    <property type="match status" value="1"/>
</dbReference>
<dbReference type="SMART" id="SM00418">
    <property type="entry name" value="HTH_ARSR"/>
    <property type="match status" value="1"/>
</dbReference>
<dbReference type="InterPro" id="IPR011991">
    <property type="entry name" value="ArsR-like_HTH"/>
</dbReference>
<reference evidence="2 3" key="1">
    <citation type="submission" date="2020-08" db="EMBL/GenBank/DDBJ databases">
        <title>Genomic Encyclopedia of Type Strains, Phase III (KMG-III): the genomes of soil and plant-associated and newly described type strains.</title>
        <authorList>
            <person name="Whitman W."/>
        </authorList>
    </citation>
    <scope>NUCLEOTIDE SEQUENCE [LARGE SCALE GENOMIC DNA]</scope>
    <source>
        <strain evidence="2 3">CECT 8356</strain>
    </source>
</reference>
<dbReference type="AlphaFoldDB" id="A0A7W5CEX3"/>
<gene>
    <name evidence="2" type="ORF">FHS07_000124</name>
</gene>
<dbReference type="CDD" id="cd00090">
    <property type="entry name" value="HTH_ARSR"/>
    <property type="match status" value="1"/>
</dbReference>
<comment type="caution">
    <text evidence="2">The sequence shown here is derived from an EMBL/GenBank/DDBJ whole genome shotgun (WGS) entry which is preliminary data.</text>
</comment>
<dbReference type="SUPFAM" id="SSF46785">
    <property type="entry name" value="Winged helix' DNA-binding domain"/>
    <property type="match status" value="1"/>
</dbReference>
<keyword evidence="2" id="KW-0238">DNA-binding</keyword>
<dbReference type="Proteomes" id="UP000543579">
    <property type="component" value="Unassembled WGS sequence"/>
</dbReference>
<dbReference type="InterPro" id="IPR036390">
    <property type="entry name" value="WH_DNA-bd_sf"/>
</dbReference>
<dbReference type="GO" id="GO:0003677">
    <property type="term" value="F:DNA binding"/>
    <property type="evidence" value="ECO:0007669"/>
    <property type="project" value="UniProtKB-KW"/>
</dbReference>
<feature type="domain" description="HTH arsR-type" evidence="1">
    <location>
        <begin position="15"/>
        <end position="127"/>
    </location>
</feature>
<dbReference type="InterPro" id="IPR001845">
    <property type="entry name" value="HTH_ArsR_DNA-bd_dom"/>
</dbReference>
<dbReference type="Gene3D" id="1.10.10.10">
    <property type="entry name" value="Winged helix-like DNA-binding domain superfamily/Winged helix DNA-binding domain"/>
    <property type="match status" value="1"/>
</dbReference>